<dbReference type="EMBL" id="RZIG01000002">
    <property type="protein sequence ID" value="RYJ11566.1"/>
    <property type="molecule type" value="Genomic_DNA"/>
</dbReference>
<protein>
    <submittedName>
        <fullName evidence="1">IS6 family transposase</fullName>
    </submittedName>
</protein>
<reference evidence="1 2" key="1">
    <citation type="submission" date="2018-12" db="EMBL/GenBank/DDBJ databases">
        <title>Draft genome sequence of Haloarcula hispinica strain 18.1, an halophilic archaeon isolated from Chott El Jerid of Southern Tunisia.</title>
        <authorList>
            <person name="Najjari A."/>
            <person name="Ben Dhia O."/>
            <person name="Ferjani R."/>
            <person name="Mahjoubi M."/>
            <person name="Sghaier H."/>
            <person name="Elshahed M."/>
            <person name="Ouzari H.I."/>
            <person name="Cherid A."/>
            <person name="Youssef N."/>
        </authorList>
    </citation>
    <scope>NUCLEOTIDE SEQUENCE [LARGE SCALE GENOMIC DNA]</scope>
    <source>
        <strain evidence="1 2">18.1</strain>
    </source>
</reference>
<sequence>TVCFSNCFSNAEAETADDWIRSFSFAWNQLI</sequence>
<name>A0A482T7I4_HALHI</name>
<gene>
    <name evidence="1" type="ORF">ELS20_08110</name>
</gene>
<evidence type="ECO:0000313" key="1">
    <source>
        <dbReference type="EMBL" id="RYJ11566.1"/>
    </source>
</evidence>
<dbReference type="Proteomes" id="UP000293535">
    <property type="component" value="Unassembled WGS sequence"/>
</dbReference>
<comment type="caution">
    <text evidence="1">The sequence shown here is derived from an EMBL/GenBank/DDBJ whole genome shotgun (WGS) entry which is preliminary data.</text>
</comment>
<proteinExistence type="predicted"/>
<evidence type="ECO:0000313" key="2">
    <source>
        <dbReference type="Proteomes" id="UP000293535"/>
    </source>
</evidence>
<accession>A0A482T7I4</accession>
<organism evidence="1 2">
    <name type="scientific">Haloarcula hispanica</name>
    <dbReference type="NCBI Taxonomy" id="51589"/>
    <lineage>
        <taxon>Archaea</taxon>
        <taxon>Methanobacteriati</taxon>
        <taxon>Methanobacteriota</taxon>
        <taxon>Stenosarchaea group</taxon>
        <taxon>Halobacteria</taxon>
        <taxon>Halobacteriales</taxon>
        <taxon>Haloarculaceae</taxon>
        <taxon>Haloarcula</taxon>
    </lineage>
</organism>
<feature type="non-terminal residue" evidence="1">
    <location>
        <position position="1"/>
    </location>
</feature>
<dbReference type="AlphaFoldDB" id="A0A482T7I4"/>